<dbReference type="AlphaFoldDB" id="E1ZU05"/>
<sequence length="103" mass="11840">TLPAKCEKKLWDIYYIGAEAPTASEALIKKCTTCPPAPGKNYKHWRAGFYAGLPQSLEFERYAKQFDMVELNATFYGWFDEGVYDSWRDSPCDRDAEILPALY</sequence>
<gene>
    <name evidence="1" type="ORF">CHLNCDRAFT_55633</name>
</gene>
<dbReference type="InterPro" id="IPR002763">
    <property type="entry name" value="DUF72"/>
</dbReference>
<reference evidence="1 2" key="1">
    <citation type="journal article" date="2010" name="Plant Cell">
        <title>The Chlorella variabilis NC64A genome reveals adaptation to photosymbiosis, coevolution with viruses, and cryptic sex.</title>
        <authorList>
            <person name="Blanc G."/>
            <person name="Duncan G."/>
            <person name="Agarkova I."/>
            <person name="Borodovsky M."/>
            <person name="Gurnon J."/>
            <person name="Kuo A."/>
            <person name="Lindquist E."/>
            <person name="Lucas S."/>
            <person name="Pangilinan J."/>
            <person name="Polle J."/>
            <person name="Salamov A."/>
            <person name="Terry A."/>
            <person name="Yamada T."/>
            <person name="Dunigan D.D."/>
            <person name="Grigoriev I.V."/>
            <person name="Claverie J.M."/>
            <person name="Van Etten J.L."/>
        </authorList>
    </citation>
    <scope>NUCLEOTIDE SEQUENCE [LARGE SCALE GENOMIC DNA]</scope>
    <source>
        <strain evidence="1 2">NC64A</strain>
    </source>
</reference>
<name>E1ZU05_CHLVA</name>
<evidence type="ECO:0008006" key="3">
    <source>
        <dbReference type="Google" id="ProtNLM"/>
    </source>
</evidence>
<keyword evidence="2" id="KW-1185">Reference proteome</keyword>
<evidence type="ECO:0000313" key="1">
    <source>
        <dbReference type="EMBL" id="EFN50701.1"/>
    </source>
</evidence>
<dbReference type="EMBL" id="GL433877">
    <property type="protein sequence ID" value="EFN50701.1"/>
    <property type="molecule type" value="Genomic_DNA"/>
</dbReference>
<accession>E1ZU05</accession>
<dbReference type="InParanoid" id="E1ZU05"/>
<dbReference type="Gene3D" id="3.20.20.410">
    <property type="entry name" value="Protein of unknown function UPF0759"/>
    <property type="match status" value="1"/>
</dbReference>
<dbReference type="RefSeq" id="XP_005842813.1">
    <property type="nucleotide sequence ID" value="XM_005842751.1"/>
</dbReference>
<dbReference type="GeneID" id="17350127"/>
<organism evidence="2">
    <name type="scientific">Chlorella variabilis</name>
    <name type="common">Green alga</name>
    <dbReference type="NCBI Taxonomy" id="554065"/>
    <lineage>
        <taxon>Eukaryota</taxon>
        <taxon>Viridiplantae</taxon>
        <taxon>Chlorophyta</taxon>
        <taxon>core chlorophytes</taxon>
        <taxon>Trebouxiophyceae</taxon>
        <taxon>Chlorellales</taxon>
        <taxon>Chlorellaceae</taxon>
        <taxon>Chlorella clade</taxon>
        <taxon>Chlorella</taxon>
    </lineage>
</organism>
<evidence type="ECO:0000313" key="2">
    <source>
        <dbReference type="Proteomes" id="UP000008141"/>
    </source>
</evidence>
<dbReference type="KEGG" id="cvr:CHLNCDRAFT_55633"/>
<dbReference type="Pfam" id="PF01904">
    <property type="entry name" value="DUF72"/>
    <property type="match status" value="1"/>
</dbReference>
<proteinExistence type="predicted"/>
<dbReference type="InterPro" id="IPR036520">
    <property type="entry name" value="UPF0759_sf"/>
</dbReference>
<dbReference type="SUPFAM" id="SSF117396">
    <property type="entry name" value="TM1631-like"/>
    <property type="match status" value="1"/>
</dbReference>
<dbReference type="Proteomes" id="UP000008141">
    <property type="component" value="Unassembled WGS sequence"/>
</dbReference>
<feature type="non-terminal residue" evidence="1">
    <location>
        <position position="1"/>
    </location>
</feature>
<protein>
    <recommendedName>
        <fullName evidence="3">DUF72 domain-containing protein</fullName>
    </recommendedName>
</protein>